<dbReference type="CDD" id="cd22160">
    <property type="entry name" value="F-box_AtFBL13-like"/>
    <property type="match status" value="1"/>
</dbReference>
<dbReference type="Proteomes" id="UP000324897">
    <property type="component" value="Unassembled WGS sequence"/>
</dbReference>
<dbReference type="SUPFAM" id="SSF52047">
    <property type="entry name" value="RNI-like"/>
    <property type="match status" value="1"/>
</dbReference>
<protein>
    <recommendedName>
        <fullName evidence="2">F-box domain-containing protein</fullName>
    </recommendedName>
</protein>
<dbReference type="SUPFAM" id="SSF81383">
    <property type="entry name" value="F-box domain"/>
    <property type="match status" value="1"/>
</dbReference>
<evidence type="ECO:0000313" key="3">
    <source>
        <dbReference type="EMBL" id="TVU16824.1"/>
    </source>
</evidence>
<dbReference type="Gene3D" id="3.80.10.10">
    <property type="entry name" value="Ribonuclease Inhibitor"/>
    <property type="match status" value="1"/>
</dbReference>
<dbReference type="EMBL" id="RWGY01000030">
    <property type="protein sequence ID" value="TVU16824.1"/>
    <property type="molecule type" value="Genomic_DNA"/>
</dbReference>
<dbReference type="OrthoDB" id="2411074at2759"/>
<organism evidence="3 4">
    <name type="scientific">Eragrostis curvula</name>
    <name type="common">weeping love grass</name>
    <dbReference type="NCBI Taxonomy" id="38414"/>
    <lineage>
        <taxon>Eukaryota</taxon>
        <taxon>Viridiplantae</taxon>
        <taxon>Streptophyta</taxon>
        <taxon>Embryophyta</taxon>
        <taxon>Tracheophyta</taxon>
        <taxon>Spermatophyta</taxon>
        <taxon>Magnoliopsida</taxon>
        <taxon>Liliopsida</taxon>
        <taxon>Poales</taxon>
        <taxon>Poaceae</taxon>
        <taxon>PACMAD clade</taxon>
        <taxon>Chloridoideae</taxon>
        <taxon>Eragrostideae</taxon>
        <taxon>Eragrostidinae</taxon>
        <taxon>Eragrostis</taxon>
    </lineage>
</organism>
<accession>A0A5J9TZL3</accession>
<name>A0A5J9TZL3_9POAL</name>
<evidence type="ECO:0000313" key="4">
    <source>
        <dbReference type="Proteomes" id="UP000324897"/>
    </source>
</evidence>
<dbReference type="InterPro" id="IPR001810">
    <property type="entry name" value="F-box_dom"/>
</dbReference>
<dbReference type="InterPro" id="IPR053197">
    <property type="entry name" value="F-box_SCFL_complex_component"/>
</dbReference>
<comment type="caution">
    <text evidence="3">The sequence shown here is derived from an EMBL/GenBank/DDBJ whole genome shotgun (WGS) entry which is preliminary data.</text>
</comment>
<evidence type="ECO:0000256" key="1">
    <source>
        <dbReference type="SAM" id="MobiDB-lite"/>
    </source>
</evidence>
<dbReference type="Gene3D" id="1.20.1280.50">
    <property type="match status" value="1"/>
</dbReference>
<dbReference type="Pfam" id="PF00646">
    <property type="entry name" value="F-box"/>
    <property type="match status" value="1"/>
</dbReference>
<feature type="region of interest" description="Disordered" evidence="1">
    <location>
        <begin position="145"/>
        <end position="166"/>
    </location>
</feature>
<dbReference type="InterPro" id="IPR053781">
    <property type="entry name" value="F-box_AtFBL13-like"/>
</dbReference>
<keyword evidence="4" id="KW-1185">Reference proteome</keyword>
<dbReference type="InterPro" id="IPR032675">
    <property type="entry name" value="LRR_dom_sf"/>
</dbReference>
<dbReference type="AlphaFoldDB" id="A0A5J9TZL3"/>
<proteinExistence type="predicted"/>
<dbReference type="PANTHER" id="PTHR34223">
    <property type="entry name" value="OS11G0201299 PROTEIN"/>
    <property type="match status" value="1"/>
</dbReference>
<reference evidence="3 4" key="1">
    <citation type="journal article" date="2019" name="Sci. Rep.">
        <title>A high-quality genome of Eragrostis curvula grass provides insights into Poaceae evolution and supports new strategies to enhance forage quality.</title>
        <authorList>
            <person name="Carballo J."/>
            <person name="Santos B.A.C.M."/>
            <person name="Zappacosta D."/>
            <person name="Garbus I."/>
            <person name="Selva J.P."/>
            <person name="Gallo C.A."/>
            <person name="Diaz A."/>
            <person name="Albertini E."/>
            <person name="Caccamo M."/>
            <person name="Echenique V."/>
        </authorList>
    </citation>
    <scope>NUCLEOTIDE SEQUENCE [LARGE SCALE GENOMIC DNA]</scope>
    <source>
        <strain evidence="4">cv. Victoria</strain>
        <tissue evidence="3">Leaf</tissue>
    </source>
</reference>
<gene>
    <name evidence="3" type="ORF">EJB05_36979</name>
</gene>
<dbReference type="InterPro" id="IPR036047">
    <property type="entry name" value="F-box-like_dom_sf"/>
</dbReference>
<sequence>LTSAPPAALLHPRRLESAPAALLPRTSSAPTALLPRTSSAPAALLAAPARAWPPQPRCCPRRTAPPLRCSPRRAATVVELLPRRAQPPPRITGPATPSRSSFVRRPVAANQMEEGGKNDSMRGGGMRCGVPCRILFDARVMFDGTPAQKRGKEDEQNPAEVGGEGRIDSLPDALLHHVLSLLPAEEAVRTCVLARRWHHLWKSAPGLLIGCLRDDEPVSVNALQRLVDGLFLLRRASPLDTCELRIGDFSKDGDEGCVNLWFRNAVVCNVRELTLHVERNNYVDPWLLLLDMPLVSQHLTSLKLHCVRCHDNFLDFASCAALEHLEFEHCHFSWATKISSESIKSLSITDCPLSDDFRLRIYAPNLVSLHLDEFWGRAPILENMPSLVEAFIRVTVDCVDWCDKLCDDDQDCNCEYCDSGNIGNGSPVLLKGLSRAKKLVLISKAHMMLLKT</sequence>
<evidence type="ECO:0000259" key="2">
    <source>
        <dbReference type="Pfam" id="PF00646"/>
    </source>
</evidence>
<feature type="domain" description="F-box" evidence="2">
    <location>
        <begin position="167"/>
        <end position="203"/>
    </location>
</feature>
<feature type="non-terminal residue" evidence="3">
    <location>
        <position position="1"/>
    </location>
</feature>
<dbReference type="PANTHER" id="PTHR34223:SF107">
    <property type="entry name" value="F-BOX DOMAIN-CONTAINING PROTEIN"/>
    <property type="match status" value="1"/>
</dbReference>